<feature type="transmembrane region" description="Helical" evidence="2">
    <location>
        <begin position="3682"/>
        <end position="3701"/>
    </location>
</feature>
<feature type="compositionally biased region" description="Polar residues" evidence="1">
    <location>
        <begin position="2114"/>
        <end position="2128"/>
    </location>
</feature>
<feature type="transmembrane region" description="Helical" evidence="2">
    <location>
        <begin position="2930"/>
        <end position="2955"/>
    </location>
</feature>
<gene>
    <name evidence="3" type="ORF">G4B88_010165</name>
</gene>
<feature type="transmembrane region" description="Helical" evidence="2">
    <location>
        <begin position="1077"/>
        <end position="1096"/>
    </location>
</feature>
<feature type="compositionally biased region" description="Acidic residues" evidence="1">
    <location>
        <begin position="680"/>
        <end position="694"/>
    </location>
</feature>
<feature type="transmembrane region" description="Helical" evidence="2">
    <location>
        <begin position="2205"/>
        <end position="2222"/>
    </location>
</feature>
<feature type="transmembrane region" description="Helical" evidence="2">
    <location>
        <begin position="2078"/>
        <end position="2097"/>
    </location>
</feature>
<sequence length="3716" mass="411480">MVMRDLSTDTYSCFDFELGITATHSSMLPRIHVVFLLFLLVLLNSIHCQPQELPKYPKDSSLFSAFGAEFFLSHITAEAVSRKFARRLSKPLIGNDGRIYICSEKDLFAFESNGSNAWTIRLNYTCYADMAPVYGGNEKIYVAAENRVVEINLLKIGTSKPNAEVVLSFQPADREGKGEIIGFSVSTLSSSMFVNIRGQGLFAYSTLRQLLWSAGPVLNQFGYRQGCKKNVTECYFNSVPVIDRCEASIYISNTEGELYSLSTKSPHFMWIHDLSLFGKVFTVTPGNNGRVYVVVPDKSILLTLDVYTGNLLWQGSIGPLSSVNSAPVVDTNGWVSIGSLDGFLYSFSPNGALKKFSKSTAANSVIQVSPVLDCSGYALYFSQTEMEGKTSRTIGDYTYVSAMKPRSVVFTLYVPETGSIYWSERYPGDFSSPLAKTDLDRYVLDERILLAFFAASKTGNPLACRSRHQKLISTCSQARPKLLRLYTGNERAIFLFLLFESFILIFLAGLARFCCIFWRKKKLQSQHLGRFLDKRRSLQLKKKSFDRSITELQTKAAEEAVANNNNNNEVHEKLGDLVREREGIERKLSTTYSLGRDKNSSWSNSNSKSVLPLYDYGKTRSSSFEGSKKERVTMFRTLSDTTSPSTTDGSDGEDEETSSDLHEDEYIENMTKGKGKVLVDENESSSDEDEDDDGVLERELWRSPSEPASSSLVWNKNGSGSLSLKRRKALNKIFKRKKKMISIMSRSRLDAMISMFVSVHPHETSALLHSSSCFFFILSAYFVVLPLRDEGAISLGLSKLPGLFLGSLALTLVAAPVSTLVFSLPNLSKAKPVLTSYLNSLLCLSLIYFFISSRNKFFLKFQALVLIHRFFSVSLVLFFFLWHSSPAASSTSKSAVGTPASSAKDQTVESNDDNPAYSVGWGDHGLFYVSVRIGLFLWVALLNLITISSTWARVIDVMDSESGSRLFGFIGAGATLGQLFGSLFATGMAWLGPFLLLFAALLMEFAAQSAKGINFDISQLPEELAPISETTSDMQKEADERTIQSSNISSPEPSTLAGKPQLWTILDGLRLIMSSTYLMSVSLFLWLGAVVSSFFYFQKVSVIATTVSSSLERRKLFAQINSFIAIFILTGQLTMTGHILTVAGVTIAICSAPFVALLNMVALAVWPTWVAIAVSETLRKVVTYVVTRPGRELLFTVVSRDEKYKAKLCIDVVVQRLGDATAAGMYKLLFSTHNGRASTVSLYVVPVHLFTVDSDSIPLGAPPNPTCQAPECSHFLRFRVTVYFNHAEAVSRKFARRLSKPLIGNDGRIYICSEKDLFAFESNGSNAWTIRLNYTCYADMAPVYGGNEKIYVAAENRVVEINLLKIGTSEPNAEVVLSFQPADREGKGEIIGFSVSTLSSSMFVNIRGQGLFAYSTRRQLLWSAGPVLNQFGYRQGCKKNVTECYFNSVPVIDRCEASIYISNTEGELYSLSTKSPHFMWIHDLSLFGKVFTVTPGNNGRVYVVVPDKSILLTLDVYTGNLLWQGSIGPLSSVNSAPAVDTNGWVSIGSLDGFLYSFSPNGALKKFSKSTAANSVIQVSPVLDCSGYALYFSQTEMEGKTSRTIGDYTYVSAMKPRSVVFTLYVPETGSIYWSERYPGDFSSPLAKTDLDRYVLDERILLAFFAASKTGNPLACRSRHQKLISTCSQARPKLLRLYTGNERAIFLFLLFESFILIFLAGLARFCCIFWRKKKLQSQHLGRFLDKRRSLQLKKKSFDRSITELQTKAAEEAVANNNNNNEVHEKLDDLVREREGIERKLSTTYSLGRDKNSSWSNSNSKSLLPLYDYGKTRSSSFEGSKKERVTMFQTLSDTTSPSTTDGSDGEDEETSSDLHEDEYFENMTKGKGKVLVDENECSSDEDEDEDDDDDDGVLERQLWRSPSKPASSSLVWNKNGSGSLSLKRRKALNKIFKRKKKMISIMSRSRLDAMISMSVSVHPHETSALLHSSSCFFFILSAYFVVLPLRDEGAISLGLSKLPGLFLGSLALTLVAAPVSTLVFSLPNLSKAKPVLTSYLNSLLCLSLIYFFISSRNKFFLKFQALVLIHRFFSVSLVLFFFLWHSSPAASSTSKSAVGTPASSAKDQTVESNDDNPSYSVGWGDHGLFYVSVRIGLFLWVALLNLITISSTWARVIDVMDSESGSRLFGFIGAGATLGQLFGSLFATGMAWLGPFLLLFAALLMEFAAQSAKGINFDISQLPEELAPISETTSDMQKEADERTIQSSNISSPEPSTLAGKPQLWTILDGLRLIMSSTYLMSVSLFLWLGAVVSSFFYFQKVSVIATTVSSSLERRKLFAQINSFIAIFILTGQLTMTGHILIVAGVTIAICSAPFVALLNMVALAVWPTWVAIAVSETLRKVVTYVVTRPGRELLFTVVSRDEKYKAKLCIDVVVQRLGDATAAGMYKLLFSTHNGRASTVSLYAVPVHLFTVDSDSIPLGAPPNPTCQAPECSHFLRFRVTVYFNHALGAEFFLSHVTAEAVSRKFARRLSKPLIGNDGRIYICSEKDLFAFESNGSNAWTIRLNYTCYADMAPVYGGNEKIYVAAENRVVEINLLKIGTSEPNAEVVLSFQPADREGKGEIIGFSVSTLSSSMFVNIRGQGLFAYSTRRQLLWSAGPVLNQFGYRQGCKKNVTECYFNSVPVIDRCEASIYISNTEGELYSLSTKSPHFMWIHDLSLFGKVFTVTPGNNGRVYVVVPDKSILLTLDVYTGNLLWQGSIGPLSSVNSAPAVDTNGWVSIGSLDGFLYSFSPNGALKKFSKSTAANSVIQVSPVLDCSGYALYFSQNEMEGKTSRTIGDYTYVSAMKPRSVVFTLYVPETGSIYWSERYPGDFSSPLAKTDLDRYVLDERILLAFFAASKTGNPLACRSRHQKLISTCSQARPKLLRLYTGNERAIFLFLLFESFILIFLAGLARFCCIFWRKKKLQSQHLGRFLDKRHSLQLKKKSFDRSITELQTKAAEEAVANNNNNNEVHEKLDDLVREREGIERKLSTTYSLGRDKNSSWSNSNSKSLLPLYDYGKTRSSSFEGSKKERVTMFQTLSDTTSPSTTDGSDGEDEETSSDLHEDEYFENMTKGKGKVLVDENECSSDEDEDEDDDDDDGVLERQLWRSPSKPASSSLVWNKNGSGSLSLKRRKALNKIFKRKKKMISIMSRSRLDAMISMSVSVHPHETSALLHSSSCFFFILSAYFVVLPLRDEGAISLGLSKLPGLFLGSLALTLVAAPVSTLVFSLPNLSKAKPVLTSYLNSLLCLSLIYFFISSRNKFFLKFQALVLIHRFFSVSLVLFFFLWHSSPAASSTSKSAVGTPASSAKDQTVESNDDNPSYSVGWGDHGLFYVSVRIGLFLWVALLNLITISSTWARVIDVMDSESGSRLFGFIGAGATLGQLFGSLFATGMAWLGPFLLLFAALLMEFAAQSAKGINFDISQLPEELAPISETTSDMQKEADERTIQSSNISSPEPSTLAGKPQLWTILDGLRLIMSSTYLMSVSLFLWLGAVVSSFFYFQKVSVIATTVSSSLERRKLFAQINSFIAIFILTGQLTMTGHILTVAGVTIAICSAPFVALLNMVALAVWPTWVAIAVSETLRKVVTYVVTRPGRELLFTVVSRDEKYKAKLCIDVVVQRLGDATAAGMYKLLFSTHNGRASTVSLYAVPICLLWIVTAYRLGRRQTQLAKLQNVPTS</sequence>
<keyword evidence="4" id="KW-1185">Reference proteome</keyword>
<feature type="transmembrane region" description="Helical" evidence="2">
    <location>
        <begin position="493"/>
        <end position="518"/>
    </location>
</feature>
<feature type="transmembrane region" description="Helical" evidence="2">
    <location>
        <begin position="3276"/>
        <end position="3293"/>
    </location>
</feature>
<feature type="transmembrane region" description="Helical" evidence="2">
    <location>
        <begin position="2049"/>
        <end position="2066"/>
    </location>
</feature>
<feature type="compositionally biased region" description="Acidic residues" evidence="1">
    <location>
        <begin position="1860"/>
        <end position="1877"/>
    </location>
</feature>
<evidence type="ECO:0000256" key="2">
    <source>
        <dbReference type="SAM" id="Phobius"/>
    </source>
</evidence>
<feature type="transmembrane region" description="Helical" evidence="2">
    <location>
        <begin position="3367"/>
        <end position="3387"/>
    </location>
</feature>
<proteinExistence type="predicted"/>
<keyword evidence="2" id="KW-0812">Transmembrane</keyword>
<dbReference type="EMBL" id="JAATIQ010000521">
    <property type="protein sequence ID" value="KAF4352765.1"/>
    <property type="molecule type" value="Genomic_DNA"/>
</dbReference>
<feature type="region of interest" description="Disordered" evidence="1">
    <location>
        <begin position="2103"/>
        <end position="2128"/>
    </location>
</feature>
<dbReference type="SUPFAM" id="SSF50998">
    <property type="entry name" value="Quinoprotein alcohol dehydrogenase-like"/>
    <property type="match status" value="3"/>
</dbReference>
<protein>
    <submittedName>
        <fullName evidence="3">Uncharacterized protein</fullName>
    </submittedName>
</protein>
<dbReference type="Gene3D" id="2.130.10.10">
    <property type="entry name" value="YVTN repeat-like/Quinoprotein amine dehydrogenase"/>
    <property type="match status" value="3"/>
</dbReference>
<dbReference type="GO" id="GO:0009793">
    <property type="term" value="P:embryo development ending in seed dormancy"/>
    <property type="evidence" value="ECO:0007669"/>
    <property type="project" value="TreeGrafter"/>
</dbReference>
<feature type="transmembrane region" description="Helical" evidence="2">
    <location>
        <begin position="3242"/>
        <end position="3264"/>
    </location>
</feature>
<feature type="region of interest" description="Disordered" evidence="1">
    <location>
        <begin position="888"/>
        <end position="911"/>
    </location>
</feature>
<feature type="transmembrane region" description="Helical" evidence="2">
    <location>
        <begin position="1703"/>
        <end position="1728"/>
    </location>
</feature>
<evidence type="ECO:0000313" key="3">
    <source>
        <dbReference type="EMBL" id="KAF4352765.1"/>
    </source>
</evidence>
<feature type="transmembrane region" description="Helical" evidence="2">
    <location>
        <begin position="2140"/>
        <end position="2160"/>
    </location>
</feature>
<dbReference type="InterPro" id="IPR011047">
    <property type="entry name" value="Quinoprotein_ADH-like_sf"/>
</dbReference>
<feature type="region of interest" description="Disordered" evidence="1">
    <location>
        <begin position="1845"/>
        <end position="1909"/>
    </location>
</feature>
<feature type="transmembrane region" description="Helical" evidence="2">
    <location>
        <begin position="2292"/>
        <end position="2311"/>
    </location>
</feature>
<feature type="transmembrane region" description="Helical" evidence="2">
    <location>
        <begin position="863"/>
        <end position="882"/>
    </location>
</feature>
<feature type="transmembrane region" description="Helical" evidence="2">
    <location>
        <begin position="766"/>
        <end position="788"/>
    </location>
</feature>
<feature type="compositionally biased region" description="Acidic residues" evidence="1">
    <location>
        <begin position="3117"/>
        <end position="3136"/>
    </location>
</feature>
<feature type="transmembrane region" description="Helical" evidence="2">
    <location>
        <begin position="990"/>
        <end position="1007"/>
    </location>
</feature>
<feature type="transmembrane region" description="Helical" evidence="2">
    <location>
        <begin position="2355"/>
        <end position="2381"/>
    </location>
</feature>
<dbReference type="PANTHER" id="PTHR37253">
    <property type="entry name" value="PROTEIN GAMETE EXPRESSED 3"/>
    <property type="match status" value="1"/>
</dbReference>
<feature type="transmembrane region" description="Helical" evidence="2">
    <location>
        <begin position="1116"/>
        <end position="1135"/>
    </location>
</feature>
<name>A0A7J6E2Y5_CANSA</name>
<dbReference type="FunFam" id="2.130.10.10:FF:001929">
    <property type="entry name" value="Protein GAMETE EXPRESSED 3"/>
    <property type="match status" value="3"/>
</dbReference>
<feature type="compositionally biased region" description="Acidic residues" evidence="1">
    <location>
        <begin position="1890"/>
        <end position="1909"/>
    </location>
</feature>
<feature type="transmembrane region" description="Helical" evidence="2">
    <location>
        <begin position="3519"/>
        <end position="3538"/>
    </location>
</feature>
<feature type="transmembrane region" description="Helical" evidence="2">
    <location>
        <begin position="3208"/>
        <end position="3230"/>
    </location>
</feature>
<feature type="transmembrane region" description="Helical" evidence="2">
    <location>
        <begin position="3584"/>
        <end position="3608"/>
    </location>
</feature>
<reference evidence="3 4" key="1">
    <citation type="journal article" date="2020" name="bioRxiv">
        <title>Sequence and annotation of 42 cannabis genomes reveals extensive copy number variation in cannabinoid synthesis and pathogen resistance genes.</title>
        <authorList>
            <person name="Mckernan K.J."/>
            <person name="Helbert Y."/>
            <person name="Kane L.T."/>
            <person name="Ebling H."/>
            <person name="Zhang L."/>
            <person name="Liu B."/>
            <person name="Eaton Z."/>
            <person name="Mclaughlin S."/>
            <person name="Kingan S."/>
            <person name="Baybayan P."/>
            <person name="Concepcion G."/>
            <person name="Jordan M."/>
            <person name="Riva A."/>
            <person name="Barbazuk W."/>
            <person name="Harkins T."/>
        </authorList>
    </citation>
    <scope>NUCLEOTIDE SEQUENCE [LARGE SCALE GENOMIC DNA]</scope>
    <source>
        <strain evidence="4">cv. Jamaican Lion 4</strain>
        <tissue evidence="3">Leaf</tissue>
    </source>
</reference>
<feature type="transmembrane region" description="Helical" evidence="2">
    <location>
        <begin position="1142"/>
        <end position="1169"/>
    </location>
</feature>
<feature type="compositionally biased region" description="Low complexity" evidence="1">
    <location>
        <begin position="639"/>
        <end position="649"/>
    </location>
</feature>
<feature type="transmembrane region" description="Helical" evidence="2">
    <location>
        <begin position="800"/>
        <end position="822"/>
    </location>
</feature>
<feature type="transmembrane region" description="Helical" evidence="2">
    <location>
        <begin position="3305"/>
        <end position="3324"/>
    </location>
</feature>
<feature type="transmembrane region" description="Helical" evidence="2">
    <location>
        <begin position="925"/>
        <end position="945"/>
    </location>
</feature>
<evidence type="ECO:0000256" key="1">
    <source>
        <dbReference type="SAM" id="MobiDB-lite"/>
    </source>
</evidence>
<keyword evidence="2" id="KW-0472">Membrane</keyword>
<comment type="caution">
    <text evidence="3">The sequence shown here is derived from an EMBL/GenBank/DDBJ whole genome shotgun (WGS) entry which is preliminary data.</text>
</comment>
<feature type="region of interest" description="Disordered" evidence="1">
    <location>
        <begin position="3072"/>
        <end position="3136"/>
    </location>
</feature>
<feature type="transmembrane region" description="Helical" evidence="2">
    <location>
        <begin position="2015"/>
        <end position="2037"/>
    </location>
</feature>
<keyword evidence="2" id="KW-1133">Transmembrane helix</keyword>
<dbReference type="PANTHER" id="PTHR37253:SF1">
    <property type="entry name" value="PROTEIN GAMETE EXPRESSED 3"/>
    <property type="match status" value="1"/>
</dbReference>
<feature type="transmembrane region" description="Helical" evidence="2">
    <location>
        <begin position="3558"/>
        <end position="3577"/>
    </location>
</feature>
<dbReference type="GO" id="GO:0010183">
    <property type="term" value="P:pollen tube guidance"/>
    <property type="evidence" value="ECO:0007669"/>
    <property type="project" value="TreeGrafter"/>
</dbReference>
<feature type="transmembrane region" description="Helical" evidence="2">
    <location>
        <begin position="834"/>
        <end position="851"/>
    </location>
</feature>
<dbReference type="SMART" id="SM00564">
    <property type="entry name" value="PQQ"/>
    <property type="match status" value="9"/>
</dbReference>
<feature type="compositionally biased region" description="Low complexity" evidence="1">
    <location>
        <begin position="1849"/>
        <end position="1859"/>
    </location>
</feature>
<dbReference type="InterPro" id="IPR045301">
    <property type="entry name" value="GEX3-like"/>
</dbReference>
<accession>A0A7J6E2Y5</accession>
<feature type="compositionally biased region" description="Low complexity" evidence="1">
    <location>
        <begin position="3076"/>
        <end position="3086"/>
    </location>
</feature>
<evidence type="ECO:0000313" key="4">
    <source>
        <dbReference type="Proteomes" id="UP000583929"/>
    </source>
</evidence>
<feature type="region of interest" description="Disordered" evidence="1">
    <location>
        <begin position="3330"/>
        <end position="3355"/>
    </location>
</feature>
<feature type="compositionally biased region" description="Acidic residues" evidence="1">
    <location>
        <begin position="650"/>
        <end position="667"/>
    </location>
</feature>
<dbReference type="GO" id="GO:0005886">
    <property type="term" value="C:plasma membrane"/>
    <property type="evidence" value="ECO:0007669"/>
    <property type="project" value="TreeGrafter"/>
</dbReference>
<feature type="compositionally biased region" description="Polar residues" evidence="1">
    <location>
        <begin position="899"/>
        <end position="909"/>
    </location>
</feature>
<feature type="transmembrane region" description="Helical" evidence="2">
    <location>
        <begin position="3432"/>
        <end position="3449"/>
    </location>
</feature>
<dbReference type="InterPro" id="IPR018391">
    <property type="entry name" value="PQQ_b-propeller_rpt"/>
</dbReference>
<feature type="compositionally biased region" description="Acidic residues" evidence="1">
    <location>
        <begin position="3087"/>
        <end position="3104"/>
    </location>
</feature>
<dbReference type="Proteomes" id="UP000583929">
    <property type="component" value="Unassembled WGS sequence"/>
</dbReference>
<feature type="region of interest" description="Disordered" evidence="1">
    <location>
        <begin position="635"/>
        <end position="695"/>
    </location>
</feature>
<organism evidence="3 4">
    <name type="scientific">Cannabis sativa</name>
    <name type="common">Hemp</name>
    <name type="synonym">Marijuana</name>
    <dbReference type="NCBI Taxonomy" id="3483"/>
    <lineage>
        <taxon>Eukaryota</taxon>
        <taxon>Viridiplantae</taxon>
        <taxon>Streptophyta</taxon>
        <taxon>Embryophyta</taxon>
        <taxon>Tracheophyta</taxon>
        <taxon>Spermatophyta</taxon>
        <taxon>Magnoliopsida</taxon>
        <taxon>eudicotyledons</taxon>
        <taxon>Gunneridae</taxon>
        <taxon>Pentapetalae</taxon>
        <taxon>rosids</taxon>
        <taxon>fabids</taxon>
        <taxon>Rosales</taxon>
        <taxon>Cannabaceae</taxon>
        <taxon>Cannabis</taxon>
    </lineage>
</organism>
<dbReference type="InterPro" id="IPR015943">
    <property type="entry name" value="WD40/YVTN_repeat-like_dom_sf"/>
</dbReference>
<feature type="compositionally biased region" description="Polar residues" evidence="1">
    <location>
        <begin position="3341"/>
        <end position="3355"/>
    </location>
</feature>
<feature type="transmembrane region" description="Helical" evidence="2">
    <location>
        <begin position="1981"/>
        <end position="2003"/>
    </location>
</feature>